<dbReference type="RefSeq" id="WP_379087989.1">
    <property type="nucleotide sequence ID" value="NZ_JBHTJO010000001.1"/>
</dbReference>
<reference evidence="3" key="1">
    <citation type="journal article" date="2019" name="Int. J. Syst. Evol. Microbiol.">
        <title>The Global Catalogue of Microorganisms (GCM) 10K type strain sequencing project: providing services to taxonomists for standard genome sequencing and annotation.</title>
        <authorList>
            <consortium name="The Broad Institute Genomics Platform"/>
            <consortium name="The Broad Institute Genome Sequencing Center for Infectious Disease"/>
            <person name="Wu L."/>
            <person name="Ma J."/>
        </authorList>
    </citation>
    <scope>NUCLEOTIDE SEQUENCE [LARGE SCALE GENOMIC DNA]</scope>
    <source>
        <strain evidence="3">CCUG 61697</strain>
    </source>
</reference>
<organism evidence="2 3">
    <name type="scientific">Methyloligella solikamskensis</name>
    <dbReference type="NCBI Taxonomy" id="1177756"/>
    <lineage>
        <taxon>Bacteria</taxon>
        <taxon>Pseudomonadati</taxon>
        <taxon>Pseudomonadota</taxon>
        <taxon>Alphaproteobacteria</taxon>
        <taxon>Hyphomicrobiales</taxon>
        <taxon>Hyphomicrobiaceae</taxon>
        <taxon>Methyloligella</taxon>
    </lineage>
</organism>
<protein>
    <submittedName>
        <fullName evidence="2">Uncharacterized protein</fullName>
    </submittedName>
</protein>
<comment type="caution">
    <text evidence="2">The sequence shown here is derived from an EMBL/GenBank/DDBJ whole genome shotgun (WGS) entry which is preliminary data.</text>
</comment>
<keyword evidence="3" id="KW-1185">Reference proteome</keyword>
<accession>A0ABW3J9H6</accession>
<dbReference type="EMBL" id="JBHTJO010000001">
    <property type="protein sequence ID" value="MFD0986938.1"/>
    <property type="molecule type" value="Genomic_DNA"/>
</dbReference>
<dbReference type="Proteomes" id="UP001597102">
    <property type="component" value="Unassembled WGS sequence"/>
</dbReference>
<feature type="signal peptide" evidence="1">
    <location>
        <begin position="1"/>
        <end position="29"/>
    </location>
</feature>
<evidence type="ECO:0000313" key="3">
    <source>
        <dbReference type="Proteomes" id="UP001597102"/>
    </source>
</evidence>
<proteinExistence type="predicted"/>
<keyword evidence="1" id="KW-0732">Signal</keyword>
<name>A0ABW3J9H6_9HYPH</name>
<gene>
    <name evidence="2" type="ORF">ACFQ2F_07475</name>
</gene>
<evidence type="ECO:0000313" key="2">
    <source>
        <dbReference type="EMBL" id="MFD0986938.1"/>
    </source>
</evidence>
<evidence type="ECO:0000256" key="1">
    <source>
        <dbReference type="SAM" id="SignalP"/>
    </source>
</evidence>
<sequence length="78" mass="8308">MRKFFFLSALVLGLTGGLLTVSVSGGSQAIAAQANSECLTGLNGCKAMCFGRDNRRRGQCLTSCKVQYRQCKRAAGTQ</sequence>
<feature type="chain" id="PRO_5046714946" evidence="1">
    <location>
        <begin position="30"/>
        <end position="78"/>
    </location>
</feature>